<proteinExistence type="predicted"/>
<sequence>MTLIIIINIYKKHNLFIKTLFIIFNKIIINTNQKII</sequence>
<dbReference type="AlphaFoldDB" id="A0A6C0H830"/>
<name>A0A6C0H830_9ZZZZ</name>
<dbReference type="EMBL" id="MN739899">
    <property type="protein sequence ID" value="QHT76659.1"/>
    <property type="molecule type" value="Genomic_DNA"/>
</dbReference>
<organism evidence="1">
    <name type="scientific">viral metagenome</name>
    <dbReference type="NCBI Taxonomy" id="1070528"/>
    <lineage>
        <taxon>unclassified sequences</taxon>
        <taxon>metagenomes</taxon>
        <taxon>organismal metagenomes</taxon>
    </lineage>
</organism>
<protein>
    <submittedName>
        <fullName evidence="1">Uncharacterized protein</fullName>
    </submittedName>
</protein>
<evidence type="ECO:0000313" key="1">
    <source>
        <dbReference type="EMBL" id="QHT76659.1"/>
    </source>
</evidence>
<reference evidence="1" key="1">
    <citation type="journal article" date="2020" name="Nature">
        <title>Giant virus diversity and host interactions through global metagenomics.</title>
        <authorList>
            <person name="Schulz F."/>
            <person name="Roux S."/>
            <person name="Paez-Espino D."/>
            <person name="Jungbluth S."/>
            <person name="Walsh D.A."/>
            <person name="Denef V.J."/>
            <person name="McMahon K.D."/>
            <person name="Konstantinidis K.T."/>
            <person name="Eloe-Fadrosh E.A."/>
            <person name="Kyrpides N.C."/>
            <person name="Woyke T."/>
        </authorList>
    </citation>
    <scope>NUCLEOTIDE SEQUENCE</scope>
    <source>
        <strain evidence="1">GVMAG-M-3300023179-82</strain>
    </source>
</reference>
<accession>A0A6C0H830</accession>